<sequence>MPQTSPHPRGLKLGVRLLPFLAPCLSPTSTRSRSVHTADLSVQTCLATADLAPGMDGSSMRSGPSRSSVCRKHSTEIPYRCRSANFEKIGAPALRIDGEGSAIDAQRTEVGRWDPRRDLSEETERDGERERGGGQGGGWKMSQLGRLMESPKIFLMLGEDHHFVFRLRSGLILTVRQTDARFN</sequence>
<dbReference type="Proteomes" id="UP000244005">
    <property type="component" value="Unassembled WGS sequence"/>
</dbReference>
<reference evidence="3" key="1">
    <citation type="journal article" date="2017" name="Cell">
        <title>Insights into land plant evolution garnered from the Marchantia polymorpha genome.</title>
        <authorList>
            <person name="Bowman J.L."/>
            <person name="Kohchi T."/>
            <person name="Yamato K.T."/>
            <person name="Jenkins J."/>
            <person name="Shu S."/>
            <person name="Ishizaki K."/>
            <person name="Yamaoka S."/>
            <person name="Nishihama R."/>
            <person name="Nakamura Y."/>
            <person name="Berger F."/>
            <person name="Adam C."/>
            <person name="Aki S.S."/>
            <person name="Althoff F."/>
            <person name="Araki T."/>
            <person name="Arteaga-Vazquez M.A."/>
            <person name="Balasubrmanian S."/>
            <person name="Barry K."/>
            <person name="Bauer D."/>
            <person name="Boehm C.R."/>
            <person name="Briginshaw L."/>
            <person name="Caballero-Perez J."/>
            <person name="Catarino B."/>
            <person name="Chen F."/>
            <person name="Chiyoda S."/>
            <person name="Chovatia M."/>
            <person name="Davies K.M."/>
            <person name="Delmans M."/>
            <person name="Demura T."/>
            <person name="Dierschke T."/>
            <person name="Dolan L."/>
            <person name="Dorantes-Acosta A.E."/>
            <person name="Eklund D.M."/>
            <person name="Florent S.N."/>
            <person name="Flores-Sandoval E."/>
            <person name="Fujiyama A."/>
            <person name="Fukuzawa H."/>
            <person name="Galik B."/>
            <person name="Grimanelli D."/>
            <person name="Grimwood J."/>
            <person name="Grossniklaus U."/>
            <person name="Hamada T."/>
            <person name="Haseloff J."/>
            <person name="Hetherington A.J."/>
            <person name="Higo A."/>
            <person name="Hirakawa Y."/>
            <person name="Hundley H.N."/>
            <person name="Ikeda Y."/>
            <person name="Inoue K."/>
            <person name="Inoue S.I."/>
            <person name="Ishida S."/>
            <person name="Jia Q."/>
            <person name="Kakita M."/>
            <person name="Kanazawa T."/>
            <person name="Kawai Y."/>
            <person name="Kawashima T."/>
            <person name="Kennedy M."/>
            <person name="Kinose K."/>
            <person name="Kinoshita T."/>
            <person name="Kohara Y."/>
            <person name="Koide E."/>
            <person name="Komatsu K."/>
            <person name="Kopischke S."/>
            <person name="Kubo M."/>
            <person name="Kyozuka J."/>
            <person name="Lagercrantz U."/>
            <person name="Lin S.S."/>
            <person name="Lindquist E."/>
            <person name="Lipzen A.M."/>
            <person name="Lu C.W."/>
            <person name="De Luna E."/>
            <person name="Martienssen R.A."/>
            <person name="Minamino N."/>
            <person name="Mizutani M."/>
            <person name="Mizutani M."/>
            <person name="Mochizuki N."/>
            <person name="Monte I."/>
            <person name="Mosher R."/>
            <person name="Nagasaki H."/>
            <person name="Nakagami H."/>
            <person name="Naramoto S."/>
            <person name="Nishitani K."/>
            <person name="Ohtani M."/>
            <person name="Okamoto T."/>
            <person name="Okumura M."/>
            <person name="Phillips J."/>
            <person name="Pollak B."/>
            <person name="Reinders A."/>
            <person name="Rovekamp M."/>
            <person name="Sano R."/>
            <person name="Sawa S."/>
            <person name="Schmid M.W."/>
            <person name="Shirakawa M."/>
            <person name="Solano R."/>
            <person name="Spunde A."/>
            <person name="Suetsugu N."/>
            <person name="Sugano S."/>
            <person name="Sugiyama A."/>
            <person name="Sun R."/>
            <person name="Suzuki Y."/>
            <person name="Takenaka M."/>
            <person name="Takezawa D."/>
            <person name="Tomogane H."/>
            <person name="Tsuzuki M."/>
            <person name="Ueda T."/>
            <person name="Umeda M."/>
            <person name="Ward J.M."/>
            <person name="Watanabe Y."/>
            <person name="Yazaki K."/>
            <person name="Yokoyama R."/>
            <person name="Yoshitake Y."/>
            <person name="Yotsui I."/>
            <person name="Zachgo S."/>
            <person name="Schmutz J."/>
        </authorList>
    </citation>
    <scope>NUCLEOTIDE SEQUENCE [LARGE SCALE GENOMIC DNA]</scope>
    <source>
        <strain evidence="3">Tak-1</strain>
    </source>
</reference>
<proteinExistence type="predicted"/>
<organism evidence="2 3">
    <name type="scientific">Marchantia polymorpha</name>
    <name type="common">Common liverwort</name>
    <name type="synonym">Marchantia aquatica</name>
    <dbReference type="NCBI Taxonomy" id="3197"/>
    <lineage>
        <taxon>Eukaryota</taxon>
        <taxon>Viridiplantae</taxon>
        <taxon>Streptophyta</taxon>
        <taxon>Embryophyta</taxon>
        <taxon>Marchantiophyta</taxon>
        <taxon>Marchantiopsida</taxon>
        <taxon>Marchantiidae</taxon>
        <taxon>Marchantiales</taxon>
        <taxon>Marchantiaceae</taxon>
        <taxon>Marchantia</taxon>
    </lineage>
</organism>
<dbReference type="AlphaFoldDB" id="A0A2R6X671"/>
<name>A0A2R6X671_MARPO</name>
<protein>
    <submittedName>
        <fullName evidence="2">Uncharacterized protein</fullName>
    </submittedName>
</protein>
<accession>A0A2R6X671</accession>
<feature type="region of interest" description="Disordered" evidence="1">
    <location>
        <begin position="105"/>
        <end position="142"/>
    </location>
</feature>
<dbReference type="EMBL" id="KZ772705">
    <property type="protein sequence ID" value="PTQ41601.1"/>
    <property type="molecule type" value="Genomic_DNA"/>
</dbReference>
<keyword evidence="3" id="KW-1185">Reference proteome</keyword>
<dbReference type="Gramene" id="Mp1g16380.1">
    <property type="protein sequence ID" value="Mp1g16380.1.cds1"/>
    <property type="gene ID" value="Mp1g16380"/>
</dbReference>
<evidence type="ECO:0000313" key="2">
    <source>
        <dbReference type="EMBL" id="PTQ41601.1"/>
    </source>
</evidence>
<feature type="compositionally biased region" description="Basic and acidic residues" evidence="1">
    <location>
        <begin position="106"/>
        <end position="132"/>
    </location>
</feature>
<evidence type="ECO:0000256" key="1">
    <source>
        <dbReference type="SAM" id="MobiDB-lite"/>
    </source>
</evidence>
<gene>
    <name evidence="2" type="ORF">MARPO_0033s0022</name>
</gene>
<evidence type="ECO:0000313" key="3">
    <source>
        <dbReference type="Proteomes" id="UP000244005"/>
    </source>
</evidence>